<dbReference type="AlphaFoldDB" id="A0A7U2HUM1"/>
<keyword evidence="3" id="KW-1185">Reference proteome</keyword>
<name>A0A7U2HUM1_PHANO</name>
<accession>A0A7U2HUM1</accession>
<dbReference type="VEuPathDB" id="FungiDB:JI435_426090"/>
<feature type="region of interest" description="Disordered" evidence="1">
    <location>
        <begin position="138"/>
        <end position="168"/>
    </location>
</feature>
<dbReference type="EMBL" id="CP069023">
    <property type="protein sequence ID" value="QRC90899.1"/>
    <property type="molecule type" value="Genomic_DNA"/>
</dbReference>
<protein>
    <submittedName>
        <fullName evidence="2">Uncharacterized protein</fullName>
    </submittedName>
</protein>
<gene>
    <name evidence="2" type="ORF">JI435_426090</name>
</gene>
<evidence type="ECO:0000313" key="2">
    <source>
        <dbReference type="EMBL" id="QRC90899.1"/>
    </source>
</evidence>
<reference evidence="3" key="1">
    <citation type="journal article" date="2021" name="BMC Genomics">
        <title>Chromosome-level genome assembly and manually-curated proteome of model necrotroph Parastagonospora nodorum Sn15 reveals a genome-wide trove of candidate effector homologs, and redundancy of virulence-related functions within an accessory chromosome.</title>
        <authorList>
            <person name="Bertazzoni S."/>
            <person name="Jones D.A.B."/>
            <person name="Phan H.T."/>
            <person name="Tan K.-C."/>
            <person name="Hane J.K."/>
        </authorList>
    </citation>
    <scope>NUCLEOTIDE SEQUENCE [LARGE SCALE GENOMIC DNA]</scope>
    <source>
        <strain evidence="3">SN15 / ATCC MYA-4574 / FGSC 10173)</strain>
    </source>
</reference>
<evidence type="ECO:0000256" key="1">
    <source>
        <dbReference type="SAM" id="MobiDB-lite"/>
    </source>
</evidence>
<evidence type="ECO:0000313" key="3">
    <source>
        <dbReference type="Proteomes" id="UP000663193"/>
    </source>
</evidence>
<sequence length="196" mass="22545">MSFPHGIAPTGSSITQARPGSSIISADHSRMIFVSYGTDTLHAVKKHDSTSNEPSSLDLPPRAWRKVYEKLRPSLAKKRRAHEFNAVMKREITNPIGYDPEEAAWRREMAAIEGEEKETAAWRRKLAALDREEKEEFSLQDALDYLQPREEDDDKEDDKEEEEEEELPIPTFLLKKEKVVKVVPQSELRLFRPGMI</sequence>
<proteinExistence type="predicted"/>
<dbReference type="Proteomes" id="UP000663193">
    <property type="component" value="Chromosome 1"/>
</dbReference>
<feature type="compositionally biased region" description="Acidic residues" evidence="1">
    <location>
        <begin position="150"/>
        <end position="167"/>
    </location>
</feature>
<organism evidence="2 3">
    <name type="scientific">Phaeosphaeria nodorum (strain SN15 / ATCC MYA-4574 / FGSC 10173)</name>
    <name type="common">Glume blotch fungus</name>
    <name type="synonym">Parastagonospora nodorum</name>
    <dbReference type="NCBI Taxonomy" id="321614"/>
    <lineage>
        <taxon>Eukaryota</taxon>
        <taxon>Fungi</taxon>
        <taxon>Dikarya</taxon>
        <taxon>Ascomycota</taxon>
        <taxon>Pezizomycotina</taxon>
        <taxon>Dothideomycetes</taxon>
        <taxon>Pleosporomycetidae</taxon>
        <taxon>Pleosporales</taxon>
        <taxon>Pleosporineae</taxon>
        <taxon>Phaeosphaeriaceae</taxon>
        <taxon>Parastagonospora</taxon>
    </lineage>
</organism>